<dbReference type="Pfam" id="PF02586">
    <property type="entry name" value="SRAP"/>
    <property type="match status" value="1"/>
</dbReference>
<gene>
    <name evidence="9" type="ORF">J2S37_001472</name>
</gene>
<evidence type="ECO:0000256" key="6">
    <source>
        <dbReference type="ARBA" id="ARBA00023125"/>
    </source>
</evidence>
<keyword evidence="7" id="KW-0456">Lyase</keyword>
<evidence type="ECO:0000256" key="3">
    <source>
        <dbReference type="ARBA" id="ARBA00022763"/>
    </source>
</evidence>
<dbReference type="InterPro" id="IPR036590">
    <property type="entry name" value="SRAP-like"/>
</dbReference>
<keyword evidence="4 8" id="KW-0378">Hydrolase</keyword>
<name>A0ABU2BC24_9CORY</name>
<comment type="caution">
    <text evidence="9">The sequence shown here is derived from an EMBL/GenBank/DDBJ whole genome shotgun (WGS) entry which is preliminary data.</text>
</comment>
<reference evidence="9 10" key="1">
    <citation type="submission" date="2023-07" db="EMBL/GenBank/DDBJ databases">
        <title>Sequencing the genomes of 1000 actinobacteria strains.</title>
        <authorList>
            <person name="Klenk H.-P."/>
        </authorList>
    </citation>
    <scope>NUCLEOTIDE SEQUENCE [LARGE SCALE GENOMIC DNA]</scope>
    <source>
        <strain evidence="9 10">DSM 44508</strain>
    </source>
</reference>
<dbReference type="RefSeq" id="WP_277104732.1">
    <property type="nucleotide sequence ID" value="NZ_BAAAJS010000047.1"/>
</dbReference>
<keyword evidence="10" id="KW-1185">Reference proteome</keyword>
<accession>A0ABU2BC24</accession>
<sequence>MCGRFVLFASDEEIMAVPGFPVVYAPHGLPKARYNIAPTQIIPIIRTGDTPEEIVIEPARWGLIPAWKKDLSGAPLFNARSETLTHKPSFSHAFRTNRCAIPMSGYYEWKDKQPYWISTGDIVYVAGLFDTGLNRLSATMVTTDAIPPLDSVHHRMPRFLEPDELRIWLGEDIQAATQLLHPTSHEMVSTFTISPADPRVGNVKNDDPDLINNPALF</sequence>
<comment type="similarity">
    <text evidence="1 8">Belongs to the SOS response-associated peptidase family.</text>
</comment>
<dbReference type="Gene3D" id="3.90.1680.10">
    <property type="entry name" value="SOS response associated peptidase-like"/>
    <property type="match status" value="1"/>
</dbReference>
<keyword evidence="3" id="KW-0227">DNA damage</keyword>
<evidence type="ECO:0000256" key="2">
    <source>
        <dbReference type="ARBA" id="ARBA00022670"/>
    </source>
</evidence>
<keyword evidence="6" id="KW-0238">DNA-binding</keyword>
<evidence type="ECO:0000256" key="4">
    <source>
        <dbReference type="ARBA" id="ARBA00022801"/>
    </source>
</evidence>
<dbReference type="Proteomes" id="UP001183619">
    <property type="component" value="Unassembled WGS sequence"/>
</dbReference>
<evidence type="ECO:0000313" key="9">
    <source>
        <dbReference type="EMBL" id="MDR7354934.1"/>
    </source>
</evidence>
<keyword evidence="2 8" id="KW-0645">Protease</keyword>
<proteinExistence type="inferred from homology"/>
<dbReference type="EMBL" id="JAVDYF010000001">
    <property type="protein sequence ID" value="MDR7354934.1"/>
    <property type="molecule type" value="Genomic_DNA"/>
</dbReference>
<dbReference type="PANTHER" id="PTHR13604">
    <property type="entry name" value="DC12-RELATED"/>
    <property type="match status" value="1"/>
</dbReference>
<organism evidence="9 10">
    <name type="scientific">Corynebacterium felinum</name>
    <dbReference type="NCBI Taxonomy" id="131318"/>
    <lineage>
        <taxon>Bacteria</taxon>
        <taxon>Bacillati</taxon>
        <taxon>Actinomycetota</taxon>
        <taxon>Actinomycetes</taxon>
        <taxon>Mycobacteriales</taxon>
        <taxon>Corynebacteriaceae</taxon>
        <taxon>Corynebacterium</taxon>
    </lineage>
</organism>
<dbReference type="InterPro" id="IPR003738">
    <property type="entry name" value="SRAP"/>
</dbReference>
<dbReference type="EC" id="3.4.-.-" evidence="8"/>
<dbReference type="PANTHER" id="PTHR13604:SF0">
    <property type="entry name" value="ABASIC SITE PROCESSING PROTEIN HMCES"/>
    <property type="match status" value="1"/>
</dbReference>
<evidence type="ECO:0000256" key="5">
    <source>
        <dbReference type="ARBA" id="ARBA00023124"/>
    </source>
</evidence>
<keyword evidence="5" id="KW-0190">Covalent protein-DNA linkage</keyword>
<evidence type="ECO:0000256" key="1">
    <source>
        <dbReference type="ARBA" id="ARBA00008136"/>
    </source>
</evidence>
<evidence type="ECO:0000256" key="8">
    <source>
        <dbReference type="RuleBase" id="RU364100"/>
    </source>
</evidence>
<evidence type="ECO:0000256" key="7">
    <source>
        <dbReference type="ARBA" id="ARBA00023239"/>
    </source>
</evidence>
<protein>
    <recommendedName>
        <fullName evidence="8">Abasic site processing protein</fullName>
        <ecNumber evidence="8">3.4.-.-</ecNumber>
    </recommendedName>
</protein>
<evidence type="ECO:0000313" key="10">
    <source>
        <dbReference type="Proteomes" id="UP001183619"/>
    </source>
</evidence>
<dbReference type="SUPFAM" id="SSF143081">
    <property type="entry name" value="BB1717-like"/>
    <property type="match status" value="1"/>
</dbReference>